<keyword evidence="2" id="KW-1185">Reference proteome</keyword>
<comment type="caution">
    <text evidence="1">The sequence shown here is derived from an EMBL/GenBank/DDBJ whole genome shotgun (WGS) entry which is preliminary data.</text>
</comment>
<proteinExistence type="predicted"/>
<sequence length="658" mass="69896">MNPAAMSGTVGMGSAAITGAGYGAGPMPGMMRGPRQQPTMQGYGAMPTQASQYYGSQTSGVQVPAGTVGQQYGQDGSPLRSAAPGPNMSYQHSPIPGNPTPPLTPASNVPPYVSPGSDAKHGFPDMKTIVPKEELRLTFPVRDGILLSPFRLEHNLAVSNHVFQLQPKVHQTLTMRSDLELQLKCFHHADRSMNTNWPQSVQISVNATPLVIDRGENKSSHKPLYLKDICQPGRNTVQITVAACCCSHLFVLQLVHRPTVASVLQGLLRKRLLSAELAIAKIKMNFNSTLPGNGIPTDKDVVEQTSIKVSLKCPITFRRITLPARGLDCTHIPCFDLESYLHLNCERGNWRCPICTKPAQLEGLEVDQYMWGILSNTNSPDVDEVTIDSSANWKPKKTDEEIENKASRITKAMSPGSMNMPTMNSWIDSNQAMSPYMPADMNSIVSGSMMSGSSSKTNNANSPPYQQQQNLYSNGGGGSSSGGQGPTSNHRNPGTPSSVDIGGSPTQGNFGPLSHLSDHGSTLDHISASIDKSLNDQMPHTPHTPHTPGNAGGNSGPPSVAASSVAQDTSGNNLNTSTGSGVPDTSDIIGSDLSFDPASVIDTEAGQEALNSLLPDNTMVDPMELLSYLDPPDLNTPPSSGASSGNPPSNDDILALFE</sequence>
<accession>A0ACC2NQD9</accession>
<name>A0ACC2NQD9_9HYME</name>
<dbReference type="Proteomes" id="UP001239111">
    <property type="component" value="Chromosome 3"/>
</dbReference>
<evidence type="ECO:0000313" key="1">
    <source>
        <dbReference type="EMBL" id="KAJ8673327.1"/>
    </source>
</evidence>
<organism evidence="1 2">
    <name type="scientific">Eretmocerus hayati</name>
    <dbReference type="NCBI Taxonomy" id="131215"/>
    <lineage>
        <taxon>Eukaryota</taxon>
        <taxon>Metazoa</taxon>
        <taxon>Ecdysozoa</taxon>
        <taxon>Arthropoda</taxon>
        <taxon>Hexapoda</taxon>
        <taxon>Insecta</taxon>
        <taxon>Pterygota</taxon>
        <taxon>Neoptera</taxon>
        <taxon>Endopterygota</taxon>
        <taxon>Hymenoptera</taxon>
        <taxon>Apocrita</taxon>
        <taxon>Proctotrupomorpha</taxon>
        <taxon>Chalcidoidea</taxon>
        <taxon>Aphelinidae</taxon>
        <taxon>Aphelininae</taxon>
        <taxon>Eretmocerus</taxon>
    </lineage>
</organism>
<evidence type="ECO:0000313" key="2">
    <source>
        <dbReference type="Proteomes" id="UP001239111"/>
    </source>
</evidence>
<reference evidence="1" key="1">
    <citation type="submission" date="2023-04" db="EMBL/GenBank/DDBJ databases">
        <title>A chromosome-level genome assembly of the parasitoid wasp Eretmocerus hayati.</title>
        <authorList>
            <person name="Zhong Y."/>
            <person name="Liu S."/>
            <person name="Liu Y."/>
        </authorList>
    </citation>
    <scope>NUCLEOTIDE SEQUENCE</scope>
    <source>
        <strain evidence="1">ZJU_SS_LIU_2023</strain>
    </source>
</reference>
<gene>
    <name evidence="1" type="ORF">QAD02_004589</name>
</gene>
<dbReference type="EMBL" id="CM056743">
    <property type="protein sequence ID" value="KAJ8673327.1"/>
    <property type="molecule type" value="Genomic_DNA"/>
</dbReference>
<protein>
    <submittedName>
        <fullName evidence="1">Uncharacterized protein</fullName>
    </submittedName>
</protein>